<organism evidence="1 2">
    <name type="scientific">Sulfobacillus benefaciens</name>
    <dbReference type="NCBI Taxonomy" id="453960"/>
    <lineage>
        <taxon>Bacteria</taxon>
        <taxon>Bacillati</taxon>
        <taxon>Bacillota</taxon>
        <taxon>Clostridia</taxon>
        <taxon>Eubacteriales</taxon>
        <taxon>Clostridiales Family XVII. Incertae Sedis</taxon>
        <taxon>Sulfobacillus</taxon>
    </lineage>
</organism>
<evidence type="ECO:0000313" key="2">
    <source>
        <dbReference type="Proteomes" id="UP000242972"/>
    </source>
</evidence>
<dbReference type="AlphaFoldDB" id="A0A2T2XFQ2"/>
<proteinExistence type="predicted"/>
<accession>A0A2T2XFQ2</accession>
<protein>
    <submittedName>
        <fullName evidence="1">Uncharacterized protein</fullName>
    </submittedName>
</protein>
<name>A0A2T2XFQ2_9FIRM</name>
<sequence length="143" mass="16160">MWWTAGVIALVAVVLVAFLGTRGGTWQTVGDGFQTATIPRSWNLHQVNQAEQLYFPLQNRQTCLWLVSSRQIPFSPGNFVKRIASPQPGMVEWQVFTTQHGIRLVNFYGVFHQSRQYRGIHIMVPAHQLALGSQILGSWQPNS</sequence>
<evidence type="ECO:0000313" key="1">
    <source>
        <dbReference type="EMBL" id="PSR33286.1"/>
    </source>
</evidence>
<dbReference type="Proteomes" id="UP000242972">
    <property type="component" value="Unassembled WGS sequence"/>
</dbReference>
<reference evidence="1 2" key="1">
    <citation type="journal article" date="2014" name="BMC Genomics">
        <title>Comparison of environmental and isolate Sulfobacillus genomes reveals diverse carbon, sulfur, nitrogen, and hydrogen metabolisms.</title>
        <authorList>
            <person name="Justice N.B."/>
            <person name="Norman A."/>
            <person name="Brown C.T."/>
            <person name="Singh A."/>
            <person name="Thomas B.C."/>
            <person name="Banfield J.F."/>
        </authorList>
    </citation>
    <scope>NUCLEOTIDE SEQUENCE [LARGE SCALE GENOMIC DNA]</scope>
    <source>
        <strain evidence="1">AMDSBA4</strain>
    </source>
</reference>
<dbReference type="EMBL" id="PXYW01000023">
    <property type="protein sequence ID" value="PSR33286.1"/>
    <property type="molecule type" value="Genomic_DNA"/>
</dbReference>
<gene>
    <name evidence="1" type="ORF">C7B46_10655</name>
</gene>
<comment type="caution">
    <text evidence="1">The sequence shown here is derived from an EMBL/GenBank/DDBJ whole genome shotgun (WGS) entry which is preliminary data.</text>
</comment>